<gene>
    <name evidence="14" type="ORF">FQA47_005298</name>
</gene>
<evidence type="ECO:0000256" key="1">
    <source>
        <dbReference type="ARBA" id="ARBA00001970"/>
    </source>
</evidence>
<dbReference type="EC" id="7.2.1.3" evidence="11"/>
<feature type="transmembrane region" description="Helical" evidence="12">
    <location>
        <begin position="129"/>
        <end position="153"/>
    </location>
</feature>
<evidence type="ECO:0000256" key="8">
    <source>
        <dbReference type="ARBA" id="ARBA00022989"/>
    </source>
</evidence>
<dbReference type="Pfam" id="PF03188">
    <property type="entry name" value="Cytochrom_B561"/>
    <property type="match status" value="1"/>
</dbReference>
<dbReference type="CDD" id="cd08761">
    <property type="entry name" value="Cyt_b561_CYB561D2_like"/>
    <property type="match status" value="1"/>
</dbReference>
<feature type="transmembrane region" description="Helical" evidence="12">
    <location>
        <begin position="97"/>
        <end position="117"/>
    </location>
</feature>
<keyword evidence="5 12" id="KW-0812">Transmembrane</keyword>
<dbReference type="GO" id="GO:0140571">
    <property type="term" value="F:transmembrane ascorbate ferrireductase activity"/>
    <property type="evidence" value="ECO:0007669"/>
    <property type="project" value="UniProtKB-EC"/>
</dbReference>
<evidence type="ECO:0000256" key="4">
    <source>
        <dbReference type="ARBA" id="ARBA00022617"/>
    </source>
</evidence>
<keyword evidence="4" id="KW-0349">Heme</keyword>
<dbReference type="GO" id="GO:0016020">
    <property type="term" value="C:membrane"/>
    <property type="evidence" value="ECO:0007669"/>
    <property type="project" value="UniProtKB-SubCell"/>
</dbReference>
<keyword evidence="8 12" id="KW-1133">Transmembrane helix</keyword>
<feature type="transmembrane region" description="Helical" evidence="12">
    <location>
        <begin position="54"/>
        <end position="77"/>
    </location>
</feature>
<protein>
    <recommendedName>
        <fullName evidence="11">ascorbate ferrireductase (transmembrane)</fullName>
        <ecNumber evidence="11">7.2.1.3</ecNumber>
    </recommendedName>
</protein>
<keyword evidence="10 12" id="KW-0472">Membrane</keyword>
<evidence type="ECO:0000313" key="15">
    <source>
        <dbReference type="Proteomes" id="UP000646548"/>
    </source>
</evidence>
<sequence length="246" mass="26988">MPSDVEYSPVGEGLGMRDFWLYAWMRRAAVFSAHLTSLTLTITVSVLSRPGTSLFSWHPVCMTVAFCVFMTEGVLLFSAEGSPFCFKSRKGKVRVHWLCQVLVLTAAATGLGFIVASKSVSEHPHLTSWHSLLGSCTLASTLLQAVFGISVTFHKELHLSLPPSRLKLVPRHLRVAGLPAGHRHRGVRPFLRLVPGQREGTCVVGLIAAALLPCFGSDEPDHKRLPAPQEDEQLGGSRLWWGEVQL</sequence>
<comment type="caution">
    <text evidence="14">The sequence shown here is derived from an EMBL/GenBank/DDBJ whole genome shotgun (WGS) entry which is preliminary data.</text>
</comment>
<evidence type="ECO:0000256" key="3">
    <source>
        <dbReference type="ARBA" id="ARBA00022448"/>
    </source>
</evidence>
<evidence type="ECO:0000256" key="12">
    <source>
        <dbReference type="SAM" id="Phobius"/>
    </source>
</evidence>
<dbReference type="AlphaFoldDB" id="A0A834FEY8"/>
<keyword evidence="9" id="KW-0408">Iron</keyword>
<feature type="domain" description="Cytochrome b561" evidence="13">
    <location>
        <begin position="57"/>
        <end position="178"/>
    </location>
</feature>
<keyword evidence="6" id="KW-0479">Metal-binding</keyword>
<comment type="subcellular location">
    <subcellularLocation>
        <location evidence="2">Membrane</location>
        <topology evidence="2">Multi-pass membrane protein</topology>
    </subcellularLocation>
</comment>
<evidence type="ECO:0000256" key="6">
    <source>
        <dbReference type="ARBA" id="ARBA00022723"/>
    </source>
</evidence>
<accession>A0A834FEY8</accession>
<evidence type="ECO:0000256" key="9">
    <source>
        <dbReference type="ARBA" id="ARBA00023004"/>
    </source>
</evidence>
<dbReference type="InterPro" id="IPR045150">
    <property type="entry name" value="CYB561D1/2"/>
</dbReference>
<organism evidence="14 15">
    <name type="scientific">Oryzias melastigma</name>
    <name type="common">Marine medaka</name>
    <dbReference type="NCBI Taxonomy" id="30732"/>
    <lineage>
        <taxon>Eukaryota</taxon>
        <taxon>Metazoa</taxon>
        <taxon>Chordata</taxon>
        <taxon>Craniata</taxon>
        <taxon>Vertebrata</taxon>
        <taxon>Euteleostomi</taxon>
        <taxon>Actinopterygii</taxon>
        <taxon>Neopterygii</taxon>
        <taxon>Teleostei</taxon>
        <taxon>Neoteleostei</taxon>
        <taxon>Acanthomorphata</taxon>
        <taxon>Ovalentaria</taxon>
        <taxon>Atherinomorphae</taxon>
        <taxon>Beloniformes</taxon>
        <taxon>Adrianichthyidae</taxon>
        <taxon>Oryziinae</taxon>
        <taxon>Oryzias</taxon>
    </lineage>
</organism>
<evidence type="ECO:0000313" key="14">
    <source>
        <dbReference type="EMBL" id="KAF6732254.1"/>
    </source>
</evidence>
<dbReference type="GO" id="GO:0046872">
    <property type="term" value="F:metal ion binding"/>
    <property type="evidence" value="ECO:0007669"/>
    <property type="project" value="UniProtKB-KW"/>
</dbReference>
<evidence type="ECO:0000256" key="5">
    <source>
        <dbReference type="ARBA" id="ARBA00022692"/>
    </source>
</evidence>
<dbReference type="Gene3D" id="1.20.120.1770">
    <property type="match status" value="1"/>
</dbReference>
<dbReference type="EMBL" id="WKFB01000195">
    <property type="protein sequence ID" value="KAF6732254.1"/>
    <property type="molecule type" value="Genomic_DNA"/>
</dbReference>
<comment type="cofactor">
    <cofactor evidence="1">
        <name>heme b</name>
        <dbReference type="ChEBI" id="CHEBI:60344"/>
    </cofactor>
</comment>
<dbReference type="PANTHER" id="PTHR15422">
    <property type="entry name" value="OS05G0565100 PROTEIN"/>
    <property type="match status" value="1"/>
</dbReference>
<proteinExistence type="predicted"/>
<evidence type="ECO:0000256" key="11">
    <source>
        <dbReference type="ARBA" id="ARBA00024225"/>
    </source>
</evidence>
<dbReference type="SMART" id="SM00665">
    <property type="entry name" value="B561"/>
    <property type="match status" value="1"/>
</dbReference>
<dbReference type="Proteomes" id="UP000646548">
    <property type="component" value="Unassembled WGS sequence"/>
</dbReference>
<evidence type="ECO:0000256" key="2">
    <source>
        <dbReference type="ARBA" id="ARBA00004141"/>
    </source>
</evidence>
<dbReference type="GO" id="GO:0140575">
    <property type="term" value="F:transmembrane monodehydroascorbate reductase activity"/>
    <property type="evidence" value="ECO:0007669"/>
    <property type="project" value="InterPro"/>
</dbReference>
<keyword evidence="7" id="KW-0249">Electron transport</keyword>
<reference evidence="14" key="1">
    <citation type="journal article" name="BMC Genomics">
        <title>Long-read sequencing and de novo genome assembly of marine medaka (Oryzias melastigma).</title>
        <authorList>
            <person name="Liang P."/>
            <person name="Saqib H.S.A."/>
            <person name="Ni X."/>
            <person name="Shen Y."/>
        </authorList>
    </citation>
    <scope>NUCLEOTIDE SEQUENCE</scope>
    <source>
        <strain evidence="14">Bigg-433</strain>
    </source>
</reference>
<name>A0A834FEY8_ORYME</name>
<dbReference type="PANTHER" id="PTHR15422:SF9">
    <property type="entry name" value="TRANSMEMBRANE REDUCTASE CYB561D1-RELATED"/>
    <property type="match status" value="1"/>
</dbReference>
<evidence type="ECO:0000256" key="10">
    <source>
        <dbReference type="ARBA" id="ARBA00023136"/>
    </source>
</evidence>
<evidence type="ECO:0000256" key="7">
    <source>
        <dbReference type="ARBA" id="ARBA00022982"/>
    </source>
</evidence>
<evidence type="ECO:0000259" key="13">
    <source>
        <dbReference type="SMART" id="SM00665"/>
    </source>
</evidence>
<keyword evidence="3" id="KW-0813">Transport</keyword>
<dbReference type="InterPro" id="IPR006593">
    <property type="entry name" value="Cyt_b561/ferric_Rdtase_TM"/>
</dbReference>